<comment type="caution">
    <text evidence="1">The sequence shown here is derived from an EMBL/GenBank/DDBJ whole genome shotgun (WGS) entry which is preliminary data.</text>
</comment>
<accession>A0A3P3VHY6</accession>
<organism evidence="1 2">
    <name type="scientific">Aestuariirhabdus litorea</name>
    <dbReference type="NCBI Taxonomy" id="2528527"/>
    <lineage>
        <taxon>Bacteria</taxon>
        <taxon>Pseudomonadati</taxon>
        <taxon>Pseudomonadota</taxon>
        <taxon>Gammaproteobacteria</taxon>
        <taxon>Oceanospirillales</taxon>
        <taxon>Aestuariirhabdaceae</taxon>
        <taxon>Aestuariirhabdus</taxon>
    </lineage>
</organism>
<evidence type="ECO:0000313" key="2">
    <source>
        <dbReference type="Proteomes" id="UP000280792"/>
    </source>
</evidence>
<keyword evidence="2" id="KW-1185">Reference proteome</keyword>
<reference evidence="1 2" key="1">
    <citation type="submission" date="2018-08" db="EMBL/GenBank/DDBJ databases">
        <authorList>
            <person name="Khan S.A."/>
        </authorList>
    </citation>
    <scope>NUCLEOTIDE SEQUENCE [LARGE SCALE GENOMIC DNA]</scope>
    <source>
        <strain evidence="1 2">GTF-13</strain>
    </source>
</reference>
<proteinExistence type="predicted"/>
<gene>
    <name evidence="1" type="ORF">D0544_10615</name>
</gene>
<dbReference type="EMBL" id="QWEZ01000002">
    <property type="protein sequence ID" value="RRJ82330.1"/>
    <property type="molecule type" value="Genomic_DNA"/>
</dbReference>
<evidence type="ECO:0000313" key="1">
    <source>
        <dbReference type="EMBL" id="RRJ82330.1"/>
    </source>
</evidence>
<evidence type="ECO:0008006" key="3">
    <source>
        <dbReference type="Google" id="ProtNLM"/>
    </source>
</evidence>
<protein>
    <recommendedName>
        <fullName evidence="3">Molecular chaperone</fullName>
    </recommendedName>
</protein>
<dbReference type="AlphaFoldDB" id="A0A3P3VHY6"/>
<sequence length="590" mass="65946">MDNDISHLQLRVPQRTQSELSFCLPTPSALESWLSGLPKANLGEISRLLYSALVELNKLNTKPQLRFQLLELLRPTIYYTLSALSKHYLGQSVILNEQQKKVANLAQALQTNLATGYKHIILDCHALEDERQLCCNAIHRAITELSRAQLRAYQLYCPPPRYLWLELGQLFQAAEHLHLLDQEVADTQNAFITASSARTLFTRILLLSCSRPNQLRQADLSQVFDVLELWAPRASVQVIGRHDPTFIINLEADHPPSYFALTREPVTIASRGLDSVPLMQALMVAQKRPALSTDQQPITIPKSMSPELIKHLIQAWGPLKERAFKRINANGALQITVGLSATHYFLSGEKDFNEQLIAYSAASRKARFMAGGLGSDAWSNAFDADTSDLKLHSPLRDGEEIAFKHSSDKTVTHYQIHETHLLDTSPGGYCVVWPGNLPPQTQSGELIGVRESETDQWCLAVIRWIKVESPERALMGIELLTPNAQPCALSLLRKSSDASLAMRAFLLPEIMAIAQPATLITPLRPFEEGSKVLLNQRGKESKGQLTHKLMGTRSFSQFEFKFLQQLLGTESDQGGGADDEEDFTSVWKLL</sequence>
<reference evidence="1 2" key="2">
    <citation type="submission" date="2018-12" db="EMBL/GenBank/DDBJ databases">
        <title>Simiduia agarivorans gen. nov., sp. nov., a marine, agarolytic bacterium isolated from shallow coastal water from Keelung, Taiwan.</title>
        <authorList>
            <person name="Shieh W.Y."/>
        </authorList>
    </citation>
    <scope>NUCLEOTIDE SEQUENCE [LARGE SCALE GENOMIC DNA]</scope>
    <source>
        <strain evidence="1 2">GTF-13</strain>
    </source>
</reference>
<dbReference type="Proteomes" id="UP000280792">
    <property type="component" value="Unassembled WGS sequence"/>
</dbReference>
<name>A0A3P3VHY6_9GAMM</name>
<dbReference type="RefSeq" id="WP_125016041.1">
    <property type="nucleotide sequence ID" value="NZ_QWEZ01000002.1"/>
</dbReference>